<dbReference type="EMBL" id="JAFKGL010000045">
    <property type="protein sequence ID" value="MBN9413755.1"/>
    <property type="molecule type" value="Genomic_DNA"/>
</dbReference>
<protein>
    <submittedName>
        <fullName evidence="2">Uncharacterized protein</fullName>
    </submittedName>
</protein>
<dbReference type="Gene3D" id="3.80.10.10">
    <property type="entry name" value="Ribonuclease Inhibitor"/>
    <property type="match status" value="1"/>
</dbReference>
<evidence type="ECO:0000313" key="2">
    <source>
        <dbReference type="EMBL" id="MBN9413755.1"/>
    </source>
</evidence>
<dbReference type="Proteomes" id="UP000664414">
    <property type="component" value="Unassembled WGS sequence"/>
</dbReference>
<gene>
    <name evidence="2" type="ORF">J0H12_07565</name>
</gene>
<dbReference type="InterPro" id="IPR032675">
    <property type="entry name" value="LRR_dom_sf"/>
</dbReference>
<comment type="caution">
    <text evidence="2">The sequence shown here is derived from an EMBL/GenBank/DDBJ whole genome shotgun (WGS) entry which is preliminary data.</text>
</comment>
<accession>A0A8J7TUA4</accession>
<evidence type="ECO:0000256" key="1">
    <source>
        <dbReference type="SAM" id="SignalP"/>
    </source>
</evidence>
<keyword evidence="1" id="KW-0732">Signal</keyword>
<evidence type="ECO:0000313" key="3">
    <source>
        <dbReference type="Proteomes" id="UP000664414"/>
    </source>
</evidence>
<dbReference type="AlphaFoldDB" id="A0A8J7TUA4"/>
<feature type="signal peptide" evidence="1">
    <location>
        <begin position="1"/>
        <end position="20"/>
    </location>
</feature>
<proteinExistence type="predicted"/>
<sequence>MLRRIMFSLLLATSITSVYASDTEDKKINGFRFHRTPETGTMIYDQTDKNIGSIFPENTLELLEPYPIEDTLIPVIPSLLKEFPKIQKVNISRVPSLNPSNDVMASYRLLRALLSHDIATINIFRLQLLKEDNINLLPENNSLQALSISYCQGEKKVTDSSQDELNLMTSQFIHLVSKLESLRRLILPQAVSDNITSSNLTYLNQIENLTIITGTSAIKSQDIAQLPSLTRLVMGFTSSHPANIMRLGEGLKKRTTPLFLELMGGFFNDKEFKHFFKNQQYSQITGLSLNKTSVSDPQSLRYLDSAFTDGSLQTLDLGIRVFDKGGLDILLTSSCFSNITALNLSNTILLNADVYTLMSSVASNTTLKILKMSPFVTDIQPLPERGNTTLTALSTPGVKLTIPDFDKLSKLPNLTDLDFGYSAQPGENPLETFKSVRTTLTALERVHINGVGQKAEKTLVDILKDQSNHPFDKYF</sequence>
<name>A0A8J7TUA4_9PROT</name>
<dbReference type="SUPFAM" id="SSF52047">
    <property type="entry name" value="RNI-like"/>
    <property type="match status" value="1"/>
</dbReference>
<organism evidence="2 3">
    <name type="scientific">Candidatus Paracaedimonas acanthamoebae</name>
    <dbReference type="NCBI Taxonomy" id="244581"/>
    <lineage>
        <taxon>Bacteria</taxon>
        <taxon>Pseudomonadati</taxon>
        <taxon>Pseudomonadota</taxon>
        <taxon>Alphaproteobacteria</taxon>
        <taxon>Holosporales</taxon>
        <taxon>Caedimonadaceae</taxon>
        <taxon>Candidatus Paracaedimonas</taxon>
    </lineage>
</organism>
<feature type="chain" id="PRO_5035209761" evidence="1">
    <location>
        <begin position="21"/>
        <end position="475"/>
    </location>
</feature>
<reference evidence="2" key="1">
    <citation type="submission" date="2021-02" db="EMBL/GenBank/DDBJ databases">
        <title>Thiocyanate and organic carbon inputs drive convergent selection for specific autotrophic Afipia and Thiobacillus strains within complex microbiomes.</title>
        <authorList>
            <person name="Huddy R.J."/>
            <person name="Sachdeva R."/>
            <person name="Kadzinga F."/>
            <person name="Kantor R.S."/>
            <person name="Harrison S.T.L."/>
            <person name="Banfield J.F."/>
        </authorList>
    </citation>
    <scope>NUCLEOTIDE SEQUENCE</scope>
    <source>
        <strain evidence="2">SCN18_10_11_15_R4_P_38_20</strain>
    </source>
</reference>